<evidence type="ECO:0000259" key="2">
    <source>
        <dbReference type="Pfam" id="PF08461"/>
    </source>
</evidence>
<dbReference type="PANTHER" id="PTHR41964">
    <property type="entry name" value="GLOBAL NITROGEN REGULATOR NRPR"/>
    <property type="match status" value="1"/>
</dbReference>
<dbReference type="AlphaFoldDB" id="A0A7C1B608"/>
<dbReference type="InterPro" id="IPR036984">
    <property type="entry name" value="NrpR_dom_sf"/>
</dbReference>
<dbReference type="EMBL" id="DQZR01000069">
    <property type="protein sequence ID" value="HDM35963.1"/>
    <property type="molecule type" value="Genomic_DNA"/>
</dbReference>
<sequence length="293" mass="32582">LSEARGPIGARRISDLLNERGYNLGERAVRYHLNLLDRHGFTKKHGYLGRTITELGRRELEEALVTDRLNFVMTRIESLIYHTTFNPETCDGDVVVNISMIDKDRVDDAMRMLGEVASSRINVPPYVAVADEGKLICGEFVPRGNLGVATLCSITVDGLLLARGIPSRLKHGGLVRIEKGEYRGFVEFVGYRGTTIDPIRIFLSKRMTDISGAIRGDGLVLANFREVPEVARDKVEQVLAELSRIKFGEWIYEPGGVVLFAGVNGIAYLEENGIETDTRPNAALMPFSEMKEV</sequence>
<protein>
    <submittedName>
        <fullName evidence="3">DUF128 domain-containing protein</fullName>
    </submittedName>
</protein>
<proteinExistence type="predicted"/>
<reference evidence="3" key="1">
    <citation type="journal article" date="2020" name="mSystems">
        <title>Genome- and Community-Level Interaction Insights into Carbon Utilization and Element Cycling Functions of Hydrothermarchaeota in Hydrothermal Sediment.</title>
        <authorList>
            <person name="Zhou Z."/>
            <person name="Liu Y."/>
            <person name="Xu W."/>
            <person name="Pan J."/>
            <person name="Luo Z.H."/>
            <person name="Li M."/>
        </authorList>
    </citation>
    <scope>NUCLEOTIDE SEQUENCE [LARGE SCALE GENOMIC DNA]</scope>
    <source>
        <strain evidence="3">HyVt-185</strain>
    </source>
</reference>
<dbReference type="PANTHER" id="PTHR41964:SF1">
    <property type="entry name" value="GLOBAL NITROGEN REGULATOR NRPR"/>
    <property type="match status" value="1"/>
</dbReference>
<dbReference type="InterPro" id="IPR002846">
    <property type="entry name" value="NRD"/>
</dbReference>
<dbReference type="Pfam" id="PF08461">
    <property type="entry name" value="WHD_RNase_R"/>
    <property type="match status" value="1"/>
</dbReference>
<evidence type="ECO:0000259" key="1">
    <source>
        <dbReference type="Pfam" id="PF01995"/>
    </source>
</evidence>
<organism evidence="3">
    <name type="scientific">Candidatus Syntropharchaeum butanivorans</name>
    <dbReference type="NCBI Taxonomy" id="1839936"/>
    <lineage>
        <taxon>Archaea</taxon>
        <taxon>Methanobacteriati</taxon>
        <taxon>Methanobacteriota</taxon>
        <taxon>Stenosarchaea group</taxon>
        <taxon>Methanomicrobia</taxon>
        <taxon>Methanosarcinales</taxon>
        <taxon>ANME-2 cluster</taxon>
        <taxon>Candidatus Syntropharchaeum</taxon>
    </lineage>
</organism>
<comment type="caution">
    <text evidence="3">The sequence shown here is derived from an EMBL/GenBank/DDBJ whole genome shotgun (WGS) entry which is preliminary data.</text>
</comment>
<accession>A0A7C1B608</accession>
<dbReference type="Pfam" id="PF01995">
    <property type="entry name" value="NRD1_2"/>
    <property type="match status" value="1"/>
</dbReference>
<feature type="non-terminal residue" evidence="3">
    <location>
        <position position="1"/>
    </location>
</feature>
<dbReference type="Gene3D" id="3.30.70.1360">
    <property type="entry name" value="mj0159-like"/>
    <property type="match status" value="1"/>
</dbReference>
<dbReference type="Proteomes" id="UP000885863">
    <property type="component" value="Unassembled WGS sequence"/>
</dbReference>
<dbReference type="InterPro" id="IPR013668">
    <property type="entry name" value="RNase_R_HTH_12"/>
</dbReference>
<gene>
    <name evidence="3" type="ORF">ENG09_01730</name>
</gene>
<evidence type="ECO:0000313" key="3">
    <source>
        <dbReference type="EMBL" id="HDM35963.1"/>
    </source>
</evidence>
<name>A0A7C1B608_9EURY</name>
<feature type="domain" description="NrpR regulatory" evidence="1">
    <location>
        <begin position="70"/>
        <end position="291"/>
    </location>
</feature>
<feature type="domain" description="Ribonuclease R winged-helix" evidence="2">
    <location>
        <begin position="1"/>
        <end position="60"/>
    </location>
</feature>
<dbReference type="InterPro" id="IPR038982">
    <property type="entry name" value="NrpR"/>
</dbReference>